<comment type="similarity">
    <text evidence="3 4">In the N-terminal section; belongs to the HFCD (homo-oligomeric flavin containing Cys decarboxylase) superfamily.</text>
</comment>
<feature type="binding site" evidence="3">
    <location>
        <position position="395"/>
    </location>
    <ligand>
        <name>CTP</name>
        <dbReference type="ChEBI" id="CHEBI:37563"/>
    </ligand>
</feature>
<dbReference type="InterPro" id="IPR007085">
    <property type="entry name" value="DNA/pantothenate-metab_flavo_C"/>
</dbReference>
<keyword evidence="3 4" id="KW-0436">Ligase</keyword>
<dbReference type="InterPro" id="IPR035929">
    <property type="entry name" value="CoaB-like_sf"/>
</dbReference>
<dbReference type="PANTHER" id="PTHR14359">
    <property type="entry name" value="HOMO-OLIGOMERIC FLAVIN CONTAINING CYS DECARBOXYLASE FAMILY"/>
    <property type="match status" value="1"/>
</dbReference>
<evidence type="ECO:0000256" key="4">
    <source>
        <dbReference type="RuleBase" id="RU364078"/>
    </source>
</evidence>
<comment type="catalytic activity">
    <reaction evidence="3 4">
        <text>N-[(R)-4-phosphopantothenoyl]-L-cysteine + H(+) = (R)-4'-phosphopantetheine + CO2</text>
        <dbReference type="Rhea" id="RHEA:16793"/>
        <dbReference type="ChEBI" id="CHEBI:15378"/>
        <dbReference type="ChEBI" id="CHEBI:16526"/>
        <dbReference type="ChEBI" id="CHEBI:59458"/>
        <dbReference type="ChEBI" id="CHEBI:61723"/>
        <dbReference type="EC" id="4.1.1.36"/>
    </reaction>
</comment>
<dbReference type="InterPro" id="IPR013321">
    <property type="entry name" value="Arc_rbn_hlx_hlx"/>
</dbReference>
<dbReference type="EC" id="4.1.1.36" evidence="3"/>
<reference evidence="8 9" key="1">
    <citation type="submission" date="2024-06" db="EMBL/GenBank/DDBJ databases">
        <title>Genomic Encyclopedia of Type Strains, Phase IV (KMG-IV): sequencing the most valuable type-strain genomes for metagenomic binning, comparative biology and taxonomic classification.</title>
        <authorList>
            <person name="Goeker M."/>
        </authorList>
    </citation>
    <scope>NUCLEOTIDE SEQUENCE [LARGE SCALE GENOMIC DNA]</scope>
    <source>
        <strain evidence="8 9">DSM 23649</strain>
    </source>
</reference>
<evidence type="ECO:0000259" key="5">
    <source>
        <dbReference type="Pfam" id="PF02441"/>
    </source>
</evidence>
<evidence type="ECO:0000256" key="3">
    <source>
        <dbReference type="HAMAP-Rule" id="MF_02225"/>
    </source>
</evidence>
<feature type="domain" description="Flavoprotein" evidence="5">
    <location>
        <begin position="60"/>
        <end position="233"/>
    </location>
</feature>
<name>A0ABV2HFP1_9HYPH</name>
<proteinExistence type="inferred from homology"/>
<dbReference type="SUPFAM" id="SSF47598">
    <property type="entry name" value="Ribbon-helix-helix"/>
    <property type="match status" value="1"/>
</dbReference>
<accession>A0ABV2HFP1</accession>
<comment type="catalytic activity">
    <reaction evidence="3 4">
        <text>(R)-4'-phosphopantothenate + L-cysteine + CTP = N-[(R)-4-phosphopantothenoyl]-L-cysteine + CMP + diphosphate + H(+)</text>
        <dbReference type="Rhea" id="RHEA:19397"/>
        <dbReference type="ChEBI" id="CHEBI:10986"/>
        <dbReference type="ChEBI" id="CHEBI:15378"/>
        <dbReference type="ChEBI" id="CHEBI:33019"/>
        <dbReference type="ChEBI" id="CHEBI:35235"/>
        <dbReference type="ChEBI" id="CHEBI:37563"/>
        <dbReference type="ChEBI" id="CHEBI:59458"/>
        <dbReference type="ChEBI" id="CHEBI:60377"/>
        <dbReference type="EC" id="6.3.2.5"/>
    </reaction>
</comment>
<dbReference type="RefSeq" id="WP_354188250.1">
    <property type="nucleotide sequence ID" value="NZ_JBEPLI010000001.1"/>
</dbReference>
<evidence type="ECO:0000313" key="8">
    <source>
        <dbReference type="EMBL" id="MET3589027.1"/>
    </source>
</evidence>
<dbReference type="SUPFAM" id="SSF102645">
    <property type="entry name" value="CoaB-like"/>
    <property type="match status" value="1"/>
</dbReference>
<evidence type="ECO:0000259" key="6">
    <source>
        <dbReference type="Pfam" id="PF04127"/>
    </source>
</evidence>
<dbReference type="InterPro" id="IPR005252">
    <property type="entry name" value="CoaBC"/>
</dbReference>
<dbReference type="InterPro" id="IPR053853">
    <property type="entry name" value="FitA-like_RHH"/>
</dbReference>
<dbReference type="PANTHER" id="PTHR14359:SF6">
    <property type="entry name" value="PHOSPHOPANTOTHENOYLCYSTEINE DECARBOXYLASE"/>
    <property type="match status" value="1"/>
</dbReference>
<organism evidence="8 9">
    <name type="scientific">Bartonella silvatica</name>
    <dbReference type="NCBI Taxonomy" id="357760"/>
    <lineage>
        <taxon>Bacteria</taxon>
        <taxon>Pseudomonadati</taxon>
        <taxon>Pseudomonadota</taxon>
        <taxon>Alphaproteobacteria</taxon>
        <taxon>Hyphomicrobiales</taxon>
        <taxon>Bartonellaceae</taxon>
        <taxon>Bartonella</taxon>
    </lineage>
</organism>
<comment type="cofactor">
    <cofactor evidence="3">
        <name>Mg(2+)</name>
        <dbReference type="ChEBI" id="CHEBI:18420"/>
    </cofactor>
</comment>
<dbReference type="GO" id="GO:0004632">
    <property type="term" value="F:phosphopantothenate--cysteine ligase activity"/>
    <property type="evidence" value="ECO:0007669"/>
    <property type="project" value="UniProtKB-EC"/>
</dbReference>
<comment type="similarity">
    <text evidence="3 4">In the C-terminal section; belongs to the PPC synthetase family.</text>
</comment>
<evidence type="ECO:0000313" key="9">
    <source>
        <dbReference type="Proteomes" id="UP001549086"/>
    </source>
</evidence>
<dbReference type="Pfam" id="PF04127">
    <property type="entry name" value="DFP"/>
    <property type="match status" value="1"/>
</dbReference>
<feature type="binding site" evidence="3">
    <location>
        <position position="334"/>
    </location>
    <ligand>
        <name>CTP</name>
        <dbReference type="ChEBI" id="CHEBI:37563"/>
    </ligand>
</feature>
<keyword evidence="3 4" id="KW-0288">FMN</keyword>
<evidence type="ECO:0000256" key="1">
    <source>
        <dbReference type="ARBA" id="ARBA00022793"/>
    </source>
</evidence>
<feature type="domain" description="DNA/pantothenate metabolism flavoprotein C-terminal" evidence="6">
    <location>
        <begin position="242"/>
        <end position="455"/>
    </location>
</feature>
<comment type="pathway">
    <text evidence="3 4">Cofactor biosynthesis; coenzyme A biosynthesis; CoA from (R)-pantothenate: step 2/5.</text>
</comment>
<keyword evidence="1 3" id="KW-0210">Decarboxylase</keyword>
<dbReference type="GO" id="GO:0004633">
    <property type="term" value="F:phosphopantothenoylcysteine decarboxylase activity"/>
    <property type="evidence" value="ECO:0007669"/>
    <property type="project" value="UniProtKB-EC"/>
</dbReference>
<keyword evidence="2 3" id="KW-0456">Lyase</keyword>
<dbReference type="Gene3D" id="1.10.1220.10">
    <property type="entry name" value="Met repressor-like"/>
    <property type="match status" value="1"/>
</dbReference>
<keyword evidence="3" id="KW-0460">Magnesium</keyword>
<dbReference type="EMBL" id="JBEPLI010000001">
    <property type="protein sequence ID" value="MET3589027.1"/>
    <property type="molecule type" value="Genomic_DNA"/>
</dbReference>
<comment type="function">
    <text evidence="4">Catalyzes two steps in the biosynthesis of coenzyme A. In the first step cysteine is conjugated to 4'-phosphopantothenate to form 4-phosphopantothenoylcysteine, in the latter compound is decarboxylated to form 4'-phosphopantotheine.</text>
</comment>
<feature type="region of interest" description="Phosphopantothenate--cysteine ligase" evidence="3">
    <location>
        <begin position="247"/>
        <end position="476"/>
    </location>
</feature>
<dbReference type="EC" id="6.3.2.5" evidence="3"/>
<dbReference type="SUPFAM" id="SSF52507">
    <property type="entry name" value="Homo-oligomeric flavin-containing Cys decarboxylases, HFCD"/>
    <property type="match status" value="1"/>
</dbReference>
<feature type="binding site" evidence="3">
    <location>
        <position position="344"/>
    </location>
    <ligand>
        <name>CTP</name>
        <dbReference type="ChEBI" id="CHEBI:37563"/>
    </ligand>
</feature>
<keyword evidence="3" id="KW-0479">Metal-binding</keyword>
<comment type="function">
    <text evidence="3">Catalyzes two sequential steps in the biosynthesis of coenzyme A. In the first step cysteine is conjugated to 4'-phosphopantothenate to form 4-phosphopantothenoylcysteine. In the second step the latter compound is decarboxylated to form 4'-phosphopantotheine.</text>
</comment>
<dbReference type="Pfam" id="PF02441">
    <property type="entry name" value="Flavoprotein"/>
    <property type="match status" value="1"/>
</dbReference>
<protein>
    <recommendedName>
        <fullName evidence="3">Coenzyme A biosynthesis bifunctional protein CoaBC</fullName>
    </recommendedName>
    <alternativeName>
        <fullName evidence="3">DNA/pantothenate metabolism flavoprotein</fullName>
    </alternativeName>
    <alternativeName>
        <fullName evidence="3">Phosphopantothenoylcysteine synthetase/decarboxylase</fullName>
        <shortName evidence="3">PPCS-PPCDC</shortName>
    </alternativeName>
    <domain>
        <recommendedName>
            <fullName evidence="3">Phosphopantothenoylcysteine decarboxylase</fullName>
            <shortName evidence="3">PPC decarboxylase</shortName>
            <shortName evidence="3">PPC-DC</shortName>
            <ecNumber evidence="3">4.1.1.36</ecNumber>
        </recommendedName>
        <alternativeName>
            <fullName evidence="3">CoaC</fullName>
        </alternativeName>
    </domain>
    <domain>
        <recommendedName>
            <fullName evidence="3">Phosphopantothenate--cysteine ligase</fullName>
            <ecNumber evidence="3">6.3.2.5</ecNumber>
        </recommendedName>
        <alternativeName>
            <fullName evidence="3">CoaB</fullName>
        </alternativeName>
        <alternativeName>
            <fullName evidence="3">Phosphopantothenoylcysteine synthetase</fullName>
            <shortName evidence="3">PPC synthetase</shortName>
            <shortName evidence="3">PPC-S</shortName>
        </alternativeName>
    </domain>
</protein>
<dbReference type="InterPro" id="IPR003382">
    <property type="entry name" value="Flavoprotein"/>
</dbReference>
<dbReference type="NCBIfam" id="TIGR00521">
    <property type="entry name" value="coaBC_dfp"/>
    <property type="match status" value="1"/>
</dbReference>
<comment type="caution">
    <text evidence="8">The sequence shown here is derived from an EMBL/GenBank/DDBJ whole genome shotgun (WGS) entry which is preliminary data.</text>
</comment>
<dbReference type="HAMAP" id="MF_02225">
    <property type="entry name" value="CoaBC"/>
    <property type="match status" value="1"/>
</dbReference>
<feature type="binding site" evidence="3">
    <location>
        <position position="381"/>
    </location>
    <ligand>
        <name>CTP</name>
        <dbReference type="ChEBI" id="CHEBI:37563"/>
    </ligand>
</feature>
<dbReference type="InterPro" id="IPR010985">
    <property type="entry name" value="Ribbon_hlx_hlx"/>
</dbReference>
<comment type="cofactor">
    <cofactor evidence="3">
        <name>FMN</name>
        <dbReference type="ChEBI" id="CHEBI:58210"/>
    </cofactor>
    <text evidence="3">Binds 1 FMN per subunit.</text>
</comment>
<dbReference type="Gene3D" id="3.40.50.10300">
    <property type="entry name" value="CoaB-like"/>
    <property type="match status" value="1"/>
</dbReference>
<comment type="pathway">
    <text evidence="3 4">Cofactor biosynthesis; coenzyme A biosynthesis; CoA from (R)-pantothenate: step 3/5.</text>
</comment>
<evidence type="ECO:0000259" key="7">
    <source>
        <dbReference type="Pfam" id="PF22513"/>
    </source>
</evidence>
<keyword evidence="3" id="KW-0511">Multifunctional enzyme</keyword>
<feature type="binding site" evidence="3">
    <location>
        <position position="399"/>
    </location>
    <ligand>
        <name>CTP</name>
        <dbReference type="ChEBI" id="CHEBI:37563"/>
    </ligand>
</feature>
<dbReference type="InterPro" id="IPR036551">
    <property type="entry name" value="Flavin_trans-like"/>
</dbReference>
<sequence>MASITIRNLSPEIKEALRIRAAKNGISMEEEARRLLSNPITTTISPSQVSPIEMQSLQSKSILLIIGGSIAAYKSLDLIRRLQERGAHLNIVMTKAAQKFITPLAAASLSGRTVYSDLFSHEEEYDIGHIRLARHADLIIVAPATANRIAKIANGMGDDLADCVLLAARCPLLIAPAMNPAMWTHPTTVRNVAKLHKDGVHIIGPEIGEMAERDEAGYGRMSEPLTIVAAIENLLGVHQKPLSGRHFIVTSGPTHEPIDPVRYLANRSSGKQGHAIATALAHLGAKVTLICGPVHLHDPQEVKTIHVETAHQMLQAVQTALPADGAVFVAAVCDWRSQTQSLHKIKKSNHKTPPSFHMVENADILATIGHASNRPSLVIGFAAETSNLIANAQKKCVEKGADFILANDISLHNDGTSVMGADTNQVCLVSKDNIEQWPHMSKQQVAQRLAEVIVSFFDSHPPYASMRKSFISSEKS</sequence>
<gene>
    <name evidence="3" type="primary">coaBC</name>
    <name evidence="8" type="ORF">ABID23_000097</name>
</gene>
<keyword evidence="9" id="KW-1185">Reference proteome</keyword>
<dbReference type="Pfam" id="PF22513">
    <property type="entry name" value="FitA-like_RHH"/>
    <property type="match status" value="1"/>
</dbReference>
<dbReference type="Gene3D" id="3.40.50.1950">
    <property type="entry name" value="Flavin prenyltransferase-like"/>
    <property type="match status" value="1"/>
</dbReference>
<keyword evidence="3 4" id="KW-0285">Flavoprotein</keyword>
<dbReference type="Proteomes" id="UP001549086">
    <property type="component" value="Unassembled WGS sequence"/>
</dbReference>
<comment type="caution">
    <text evidence="3">Lacks conserved residue(s) required for the propagation of feature annotation.</text>
</comment>
<feature type="region of interest" description="Phosphopantothenoylcysteine decarboxylase" evidence="3">
    <location>
        <begin position="1"/>
        <end position="246"/>
    </location>
</feature>
<feature type="domain" description="Antitoxin FitA-like ribbon-helix-helix" evidence="7">
    <location>
        <begin position="2"/>
        <end position="37"/>
    </location>
</feature>
<evidence type="ECO:0000256" key="2">
    <source>
        <dbReference type="ARBA" id="ARBA00023239"/>
    </source>
</evidence>